<name>A0A7Y0L9T0_9GAMM</name>
<dbReference type="Proteomes" id="UP000568664">
    <property type="component" value="Unassembled WGS sequence"/>
</dbReference>
<comment type="caution">
    <text evidence="1">The sequence shown here is derived from an EMBL/GenBank/DDBJ whole genome shotgun (WGS) entry which is preliminary data.</text>
</comment>
<proteinExistence type="predicted"/>
<gene>
    <name evidence="1" type="ORF">HII17_03400</name>
</gene>
<protein>
    <submittedName>
        <fullName evidence="1">Uncharacterized protein</fullName>
    </submittedName>
</protein>
<accession>A0A7Y0L9T0</accession>
<sequence>MHFDGKTLTTPPKIDQKVASFCRKLSTQSPVFLDVKPELWSRQCTCEMNVEKYIEEHGGEKLFGFKIWYIKNKYIEAERHVVLKNDSELIDLTFNTDGETKILFVPDASNDFDSKPPKFRQGFTVKAKKFAEFQNLQDKNIERMSNEESWDNMLTYEQWLAGDRMTNMWVKNS</sequence>
<dbReference type="AlphaFoldDB" id="A0A7Y0L9T0"/>
<keyword evidence="2" id="KW-1185">Reference proteome</keyword>
<dbReference type="EMBL" id="JABBXH010000001">
    <property type="protein sequence ID" value="NMP30598.1"/>
    <property type="molecule type" value="Genomic_DNA"/>
</dbReference>
<reference evidence="1 2" key="1">
    <citation type="submission" date="2020-04" db="EMBL/GenBank/DDBJ databases">
        <title>Thalassotalea sp. M1531, isolated from the surface of marine red alga.</title>
        <authorList>
            <person name="Pang L."/>
            <person name="Lu D.-C."/>
        </authorList>
    </citation>
    <scope>NUCLEOTIDE SEQUENCE [LARGE SCALE GENOMIC DNA]</scope>
    <source>
        <strain evidence="1 2">M1531</strain>
    </source>
</reference>
<dbReference type="RefSeq" id="WP_169073888.1">
    <property type="nucleotide sequence ID" value="NZ_JABBXH010000001.1"/>
</dbReference>
<evidence type="ECO:0000313" key="1">
    <source>
        <dbReference type="EMBL" id="NMP30598.1"/>
    </source>
</evidence>
<evidence type="ECO:0000313" key="2">
    <source>
        <dbReference type="Proteomes" id="UP000568664"/>
    </source>
</evidence>
<organism evidence="1 2">
    <name type="scientific">Thalassotalea algicola</name>
    <dbReference type="NCBI Taxonomy" id="2716224"/>
    <lineage>
        <taxon>Bacteria</taxon>
        <taxon>Pseudomonadati</taxon>
        <taxon>Pseudomonadota</taxon>
        <taxon>Gammaproteobacteria</taxon>
        <taxon>Alteromonadales</taxon>
        <taxon>Colwelliaceae</taxon>
        <taxon>Thalassotalea</taxon>
    </lineage>
</organism>